<evidence type="ECO:0000256" key="1">
    <source>
        <dbReference type="SAM" id="Phobius"/>
    </source>
</evidence>
<keyword evidence="1" id="KW-0812">Transmembrane</keyword>
<reference evidence="2 3" key="1">
    <citation type="journal article" date="2019" name="Extremophiles">
        <title>Biogeography of thermophiles and predominance of Thermus scotoductus in domestic water heaters.</title>
        <authorList>
            <person name="Wilpiszeski R.L."/>
            <person name="Zhang Z."/>
            <person name="House C.H."/>
        </authorList>
    </citation>
    <scope>NUCLEOTIDE SEQUENCE [LARGE SCALE GENOMIC DNA]</scope>
    <source>
        <strain evidence="2 3">34_S34</strain>
    </source>
</reference>
<sequence>PLIFLQFRGFFELQTWHHLVPLFNVALLMDALLKGSASPLQAGLTWGSTLVYAGLALLVAVRVFSREEVVFRN</sequence>
<keyword evidence="1" id="KW-1133">Transmembrane helix</keyword>
<protein>
    <submittedName>
        <fullName evidence="2">Sodium ABC transporter permease</fullName>
    </submittedName>
</protein>
<name>A0A430R2S1_THESC</name>
<evidence type="ECO:0000313" key="2">
    <source>
        <dbReference type="EMBL" id="RTH01696.1"/>
    </source>
</evidence>
<accession>A0A430R2S1</accession>
<proteinExistence type="predicted"/>
<gene>
    <name evidence="2" type="ORF">CSW47_12070</name>
</gene>
<comment type="caution">
    <text evidence="2">The sequence shown here is derived from an EMBL/GenBank/DDBJ whole genome shotgun (WGS) entry which is preliminary data.</text>
</comment>
<dbReference type="AlphaFoldDB" id="A0A430R2S1"/>
<feature type="non-terminal residue" evidence="2">
    <location>
        <position position="1"/>
    </location>
</feature>
<evidence type="ECO:0000313" key="3">
    <source>
        <dbReference type="Proteomes" id="UP000286734"/>
    </source>
</evidence>
<feature type="transmembrane region" description="Helical" evidence="1">
    <location>
        <begin position="45"/>
        <end position="64"/>
    </location>
</feature>
<organism evidence="2 3">
    <name type="scientific">Thermus scotoductus</name>
    <dbReference type="NCBI Taxonomy" id="37636"/>
    <lineage>
        <taxon>Bacteria</taxon>
        <taxon>Thermotogati</taxon>
        <taxon>Deinococcota</taxon>
        <taxon>Deinococci</taxon>
        <taxon>Thermales</taxon>
        <taxon>Thermaceae</taxon>
        <taxon>Thermus</taxon>
    </lineage>
</organism>
<dbReference type="Proteomes" id="UP000286734">
    <property type="component" value="Unassembled WGS sequence"/>
</dbReference>
<keyword evidence="1" id="KW-0472">Membrane</keyword>
<dbReference type="EMBL" id="PELP01000438">
    <property type="protein sequence ID" value="RTH01696.1"/>
    <property type="molecule type" value="Genomic_DNA"/>
</dbReference>